<organism evidence="1 2">
    <name type="scientific">Gossypium australe</name>
    <dbReference type="NCBI Taxonomy" id="47621"/>
    <lineage>
        <taxon>Eukaryota</taxon>
        <taxon>Viridiplantae</taxon>
        <taxon>Streptophyta</taxon>
        <taxon>Embryophyta</taxon>
        <taxon>Tracheophyta</taxon>
        <taxon>Spermatophyta</taxon>
        <taxon>Magnoliopsida</taxon>
        <taxon>eudicotyledons</taxon>
        <taxon>Gunneridae</taxon>
        <taxon>Pentapetalae</taxon>
        <taxon>rosids</taxon>
        <taxon>malvids</taxon>
        <taxon>Malvales</taxon>
        <taxon>Malvaceae</taxon>
        <taxon>Malvoideae</taxon>
        <taxon>Gossypium</taxon>
    </lineage>
</organism>
<accession>A0A5B6W2K2</accession>
<keyword evidence="2" id="KW-1185">Reference proteome</keyword>
<gene>
    <name evidence="1" type="ORF">EPI10_025715</name>
</gene>
<proteinExistence type="predicted"/>
<protein>
    <submittedName>
        <fullName evidence="1">Protein DYAD</fullName>
    </submittedName>
</protein>
<dbReference type="OrthoDB" id="515863at2759"/>
<evidence type="ECO:0000313" key="1">
    <source>
        <dbReference type="EMBL" id="KAA3475546.1"/>
    </source>
</evidence>
<name>A0A5B6W2K2_9ROSI</name>
<comment type="caution">
    <text evidence="1">The sequence shown here is derived from an EMBL/GenBank/DDBJ whole genome shotgun (WGS) entry which is preliminary data.</text>
</comment>
<dbReference type="AlphaFoldDB" id="A0A5B6W2K2"/>
<dbReference type="EMBL" id="SMMG02000005">
    <property type="protein sequence ID" value="KAA3475546.1"/>
    <property type="molecule type" value="Genomic_DNA"/>
</dbReference>
<sequence>MLKDLVKWKAKIKQQLTDISSADSQTEAEPPALSDTLHLWHRIRPLTYKNMTLNICELQVTKTLVMGIRSCLSVGLVGVYREPRPNSMECNYNYKLGQSIMEILC</sequence>
<reference evidence="2" key="1">
    <citation type="journal article" date="2019" name="Plant Biotechnol. J.">
        <title>Genome sequencing of the Australian wild diploid species Gossypium australe highlights disease resistance and delayed gland morphogenesis.</title>
        <authorList>
            <person name="Cai Y."/>
            <person name="Cai X."/>
            <person name="Wang Q."/>
            <person name="Wang P."/>
            <person name="Zhang Y."/>
            <person name="Cai C."/>
            <person name="Xu Y."/>
            <person name="Wang K."/>
            <person name="Zhou Z."/>
            <person name="Wang C."/>
            <person name="Geng S."/>
            <person name="Li B."/>
            <person name="Dong Q."/>
            <person name="Hou Y."/>
            <person name="Wang H."/>
            <person name="Ai P."/>
            <person name="Liu Z."/>
            <person name="Yi F."/>
            <person name="Sun M."/>
            <person name="An G."/>
            <person name="Cheng J."/>
            <person name="Zhang Y."/>
            <person name="Shi Q."/>
            <person name="Xie Y."/>
            <person name="Shi X."/>
            <person name="Chang Y."/>
            <person name="Huang F."/>
            <person name="Chen Y."/>
            <person name="Hong S."/>
            <person name="Mi L."/>
            <person name="Sun Q."/>
            <person name="Zhang L."/>
            <person name="Zhou B."/>
            <person name="Peng R."/>
            <person name="Zhang X."/>
            <person name="Liu F."/>
        </authorList>
    </citation>
    <scope>NUCLEOTIDE SEQUENCE [LARGE SCALE GENOMIC DNA]</scope>
    <source>
        <strain evidence="2">cv. PA1801</strain>
    </source>
</reference>
<evidence type="ECO:0000313" key="2">
    <source>
        <dbReference type="Proteomes" id="UP000325315"/>
    </source>
</evidence>
<dbReference type="Proteomes" id="UP000325315">
    <property type="component" value="Unassembled WGS sequence"/>
</dbReference>